<accession>A0A9Q1QEI6</accession>
<dbReference type="Proteomes" id="UP001153076">
    <property type="component" value="Unassembled WGS sequence"/>
</dbReference>
<name>A0A9Q1QEI6_9CARY</name>
<feature type="compositionally biased region" description="Polar residues" evidence="1">
    <location>
        <begin position="263"/>
        <end position="274"/>
    </location>
</feature>
<feature type="compositionally biased region" description="Polar residues" evidence="1">
    <location>
        <begin position="235"/>
        <end position="244"/>
    </location>
</feature>
<dbReference type="AlphaFoldDB" id="A0A9Q1QEI6"/>
<keyword evidence="3" id="KW-1185">Reference proteome</keyword>
<sequence>MRLVVMDADDVCTSKVGIVDQNGVDIEHLCLDEDVLVEVNGIPDCNVEAGSPLAYSETGAENDNSMIYFSKDGELACVHVENDDSPPCEKVETKETNPVKAQKSQNSQERNKNEKPSSTKSAISAPGKKIKNNKEIKTTTNGALSANTQPRQPVVKTRSSKDHQGTNNHSSRMKDQAPATSNVHKAKVDAVVILLSGVFTNVLISRYELYYFHIADNVPFLYIPLKEQLLKSGTISTDKVTQSEDTMDRPKLKSLRKGLSSKTEANGESVQYPS</sequence>
<protein>
    <submittedName>
        <fullName evidence="2">Uncharacterized protein</fullName>
    </submittedName>
</protein>
<feature type="compositionally biased region" description="Basic and acidic residues" evidence="1">
    <location>
        <begin position="87"/>
        <end position="97"/>
    </location>
</feature>
<feature type="region of interest" description="Disordered" evidence="1">
    <location>
        <begin position="235"/>
        <end position="274"/>
    </location>
</feature>
<evidence type="ECO:0000313" key="3">
    <source>
        <dbReference type="Proteomes" id="UP001153076"/>
    </source>
</evidence>
<feature type="region of interest" description="Disordered" evidence="1">
    <location>
        <begin position="80"/>
        <end position="181"/>
    </location>
</feature>
<feature type="compositionally biased region" description="Polar residues" evidence="1">
    <location>
        <begin position="142"/>
        <end position="151"/>
    </location>
</feature>
<proteinExistence type="predicted"/>
<dbReference type="EMBL" id="JAKOGI010000286">
    <property type="protein sequence ID" value="KAJ8437715.1"/>
    <property type="molecule type" value="Genomic_DNA"/>
</dbReference>
<evidence type="ECO:0000256" key="1">
    <source>
        <dbReference type="SAM" id="MobiDB-lite"/>
    </source>
</evidence>
<evidence type="ECO:0000313" key="2">
    <source>
        <dbReference type="EMBL" id="KAJ8437715.1"/>
    </source>
</evidence>
<reference evidence="2" key="1">
    <citation type="submission" date="2022-04" db="EMBL/GenBank/DDBJ databases">
        <title>Carnegiea gigantea Genome sequencing and assembly v2.</title>
        <authorList>
            <person name="Copetti D."/>
            <person name="Sanderson M.J."/>
            <person name="Burquez A."/>
            <person name="Wojciechowski M.F."/>
        </authorList>
    </citation>
    <scope>NUCLEOTIDE SEQUENCE</scope>
    <source>
        <strain evidence="2">SGP5-SGP5p</strain>
        <tissue evidence="2">Aerial part</tissue>
    </source>
</reference>
<organism evidence="2 3">
    <name type="scientific">Carnegiea gigantea</name>
    <dbReference type="NCBI Taxonomy" id="171969"/>
    <lineage>
        <taxon>Eukaryota</taxon>
        <taxon>Viridiplantae</taxon>
        <taxon>Streptophyta</taxon>
        <taxon>Embryophyta</taxon>
        <taxon>Tracheophyta</taxon>
        <taxon>Spermatophyta</taxon>
        <taxon>Magnoliopsida</taxon>
        <taxon>eudicotyledons</taxon>
        <taxon>Gunneridae</taxon>
        <taxon>Pentapetalae</taxon>
        <taxon>Caryophyllales</taxon>
        <taxon>Cactineae</taxon>
        <taxon>Cactaceae</taxon>
        <taxon>Cactoideae</taxon>
        <taxon>Echinocereeae</taxon>
        <taxon>Carnegiea</taxon>
    </lineage>
</organism>
<gene>
    <name evidence="2" type="ORF">Cgig2_008341</name>
</gene>
<comment type="caution">
    <text evidence="2">The sequence shown here is derived from an EMBL/GenBank/DDBJ whole genome shotgun (WGS) entry which is preliminary data.</text>
</comment>